<dbReference type="Gene3D" id="3.10.180.10">
    <property type="entry name" value="2,3-Dihydroxybiphenyl 1,2-Dioxygenase, domain 1"/>
    <property type="match status" value="1"/>
</dbReference>
<dbReference type="InterPro" id="IPR029068">
    <property type="entry name" value="Glyas_Bleomycin-R_OHBP_Dase"/>
</dbReference>
<proteinExistence type="predicted"/>
<evidence type="ECO:0000259" key="2">
    <source>
        <dbReference type="PROSITE" id="PS51819"/>
    </source>
</evidence>
<dbReference type="PANTHER" id="PTHR43048:SF3">
    <property type="entry name" value="METHYLMALONYL-COA EPIMERASE, MITOCHONDRIAL"/>
    <property type="match status" value="1"/>
</dbReference>
<reference evidence="3 4" key="1">
    <citation type="submission" date="2020-07" db="EMBL/GenBank/DDBJ databases">
        <title>Genomic Encyclopedia of Type Strains, Phase IV (KMG-V): Genome sequencing to study the core and pangenomes of soil and plant-associated prokaryotes.</title>
        <authorList>
            <person name="Whitman W."/>
        </authorList>
    </citation>
    <scope>NUCLEOTIDE SEQUENCE [LARGE SCALE GENOMIC DNA]</scope>
    <source>
        <strain evidence="3 4">M8UP30</strain>
    </source>
</reference>
<dbReference type="GO" id="GO:0004493">
    <property type="term" value="F:methylmalonyl-CoA epimerase activity"/>
    <property type="evidence" value="ECO:0007669"/>
    <property type="project" value="UniProtKB-EC"/>
</dbReference>
<sequence length="142" mass="15163">MNAEDLGFKLRHVGVAVPKLGPTTDALEALFGYKVVSGPFDDPIQKVSVNFLAKSDNDVAEIELIAPLSEDSPITAMLAKGGGAAYHLCFETSDIEQAVAHAKNSGCIIVSPPVPAVAFNGRRIAWIYTRSHQLFELVEAAI</sequence>
<evidence type="ECO:0000313" key="3">
    <source>
        <dbReference type="EMBL" id="NYF50838.1"/>
    </source>
</evidence>
<dbReference type="Pfam" id="PF13669">
    <property type="entry name" value="Glyoxalase_4"/>
    <property type="match status" value="1"/>
</dbReference>
<name>A0A7Y9NK82_9BACT</name>
<evidence type="ECO:0000313" key="4">
    <source>
        <dbReference type="Proteomes" id="UP000534186"/>
    </source>
</evidence>
<dbReference type="AlphaFoldDB" id="A0A7Y9NK82"/>
<comment type="caution">
    <text evidence="3">The sequence shown here is derived from an EMBL/GenBank/DDBJ whole genome shotgun (WGS) entry which is preliminary data.</text>
</comment>
<evidence type="ECO:0000256" key="1">
    <source>
        <dbReference type="ARBA" id="ARBA00022723"/>
    </source>
</evidence>
<dbReference type="GO" id="GO:0046491">
    <property type="term" value="P:L-methylmalonyl-CoA metabolic process"/>
    <property type="evidence" value="ECO:0007669"/>
    <property type="project" value="TreeGrafter"/>
</dbReference>
<protein>
    <submittedName>
        <fullName evidence="3">Methylmalonyl-CoA/ethylmalonyl-CoA epimerase</fullName>
        <ecNumber evidence="3">5.1.99.1</ecNumber>
    </submittedName>
</protein>
<keyword evidence="1" id="KW-0479">Metal-binding</keyword>
<dbReference type="Proteomes" id="UP000534186">
    <property type="component" value="Unassembled WGS sequence"/>
</dbReference>
<dbReference type="InterPro" id="IPR051785">
    <property type="entry name" value="MMCE/EMCE_epimerase"/>
</dbReference>
<gene>
    <name evidence="3" type="ORF">HDF12_001203</name>
</gene>
<accession>A0A7Y9NK82</accession>
<dbReference type="EMBL" id="JACCCV010000001">
    <property type="protein sequence ID" value="NYF50838.1"/>
    <property type="molecule type" value="Genomic_DNA"/>
</dbReference>
<dbReference type="SUPFAM" id="SSF54593">
    <property type="entry name" value="Glyoxalase/Bleomycin resistance protein/Dihydroxybiphenyl dioxygenase"/>
    <property type="match status" value="1"/>
</dbReference>
<dbReference type="InterPro" id="IPR037523">
    <property type="entry name" value="VOC_core"/>
</dbReference>
<organism evidence="3 4">
    <name type="scientific">Tunturiibacter lichenicola</name>
    <dbReference type="NCBI Taxonomy" id="2051959"/>
    <lineage>
        <taxon>Bacteria</taxon>
        <taxon>Pseudomonadati</taxon>
        <taxon>Acidobacteriota</taxon>
        <taxon>Terriglobia</taxon>
        <taxon>Terriglobales</taxon>
        <taxon>Acidobacteriaceae</taxon>
        <taxon>Tunturiibacter</taxon>
    </lineage>
</organism>
<feature type="domain" description="VOC" evidence="2">
    <location>
        <begin position="9"/>
        <end position="140"/>
    </location>
</feature>
<dbReference type="GO" id="GO:0046872">
    <property type="term" value="F:metal ion binding"/>
    <property type="evidence" value="ECO:0007669"/>
    <property type="project" value="UniProtKB-KW"/>
</dbReference>
<keyword evidence="3" id="KW-0413">Isomerase</keyword>
<dbReference type="EC" id="5.1.99.1" evidence="3"/>
<dbReference type="PROSITE" id="PS51819">
    <property type="entry name" value="VOC"/>
    <property type="match status" value="1"/>
</dbReference>
<dbReference type="PANTHER" id="PTHR43048">
    <property type="entry name" value="METHYLMALONYL-COA EPIMERASE"/>
    <property type="match status" value="1"/>
</dbReference>